<sequence length="155" mass="16994">MNGFVAIAPASKQDQVVRNDGWFPDVSLADVRAATRLDNTITDLRLRESVAAAIIEINDELADWAAAKQALGIARLEHADGAAAGGDLRSAVLYRRAVYSLVQADLREQYRDFDSTNSGQRRASEQTESADEARRNARWATAALLGRRHTTVDLI</sequence>
<evidence type="ECO:0000256" key="1">
    <source>
        <dbReference type="SAM" id="MobiDB-lite"/>
    </source>
</evidence>
<organism evidence="2 3">
    <name type="scientific">Lysobacter arvi</name>
    <dbReference type="NCBI Taxonomy" id="3038776"/>
    <lineage>
        <taxon>Bacteria</taxon>
        <taxon>Pseudomonadati</taxon>
        <taxon>Pseudomonadota</taxon>
        <taxon>Gammaproteobacteria</taxon>
        <taxon>Lysobacterales</taxon>
        <taxon>Lysobacteraceae</taxon>
        <taxon>Lysobacter</taxon>
    </lineage>
</organism>
<protein>
    <submittedName>
        <fullName evidence="2">Head completion/stabilization protein</fullName>
    </submittedName>
</protein>
<dbReference type="Pfam" id="PF05926">
    <property type="entry name" value="Phage_GPL"/>
    <property type="match status" value="1"/>
</dbReference>
<evidence type="ECO:0000313" key="2">
    <source>
        <dbReference type="EMBL" id="MDR0182399.1"/>
    </source>
</evidence>
<feature type="region of interest" description="Disordered" evidence="1">
    <location>
        <begin position="113"/>
        <end position="133"/>
    </location>
</feature>
<reference evidence="2 3" key="1">
    <citation type="submission" date="2023-04" db="EMBL/GenBank/DDBJ databases">
        <title>Lysobacter sp. strain UC isolated from soil sample.</title>
        <authorList>
            <person name="Choksket S."/>
            <person name="Harshvardhan F."/>
            <person name="Rana R."/>
            <person name="Patil P.B."/>
            <person name="Korpole S."/>
        </authorList>
    </citation>
    <scope>NUCLEOTIDE SEQUENCE [LARGE SCALE GENOMIC DNA]</scope>
    <source>
        <strain evidence="2 3">UC</strain>
    </source>
</reference>
<dbReference type="RefSeq" id="WP_309261542.1">
    <property type="nucleotide sequence ID" value="NZ_JARUHG010000001.1"/>
</dbReference>
<accession>A0ABU1CB33</accession>
<gene>
    <name evidence="2" type="ORF">P8609_05350</name>
</gene>
<comment type="caution">
    <text evidence="2">The sequence shown here is derived from an EMBL/GenBank/DDBJ whole genome shotgun (WGS) entry which is preliminary data.</text>
</comment>
<dbReference type="InterPro" id="IPR009225">
    <property type="entry name" value="Phage_head_completion_GpL"/>
</dbReference>
<evidence type="ECO:0000313" key="3">
    <source>
        <dbReference type="Proteomes" id="UP001233535"/>
    </source>
</evidence>
<name>A0ABU1CB33_9GAMM</name>
<keyword evidence="3" id="KW-1185">Reference proteome</keyword>
<dbReference type="EMBL" id="JARUHG010000001">
    <property type="protein sequence ID" value="MDR0182399.1"/>
    <property type="molecule type" value="Genomic_DNA"/>
</dbReference>
<dbReference type="Proteomes" id="UP001233535">
    <property type="component" value="Unassembled WGS sequence"/>
</dbReference>
<proteinExistence type="predicted"/>